<evidence type="ECO:0000313" key="2">
    <source>
        <dbReference type="Proteomes" id="UP001055439"/>
    </source>
</evidence>
<name>A0A9E7EBJ3_9LILI</name>
<accession>A0A9E7EBJ3</accession>
<sequence length="99" mass="11087">MDQPSSEPVDTVLSVSFEDHPREIKFCLAAHSKIRSNGCQWRDPSVGQYDARYGPGRPKATTMCFDSARRMLGSRYVLRAAQNLPAHPLRRVANATLKV</sequence>
<dbReference type="Proteomes" id="UP001055439">
    <property type="component" value="Chromosome 1"/>
</dbReference>
<reference evidence="1" key="1">
    <citation type="submission" date="2022-05" db="EMBL/GenBank/DDBJ databases">
        <title>The Musa troglodytarum L. genome provides insights into the mechanism of non-climacteric behaviour and enrichment of carotenoids.</title>
        <authorList>
            <person name="Wang J."/>
        </authorList>
    </citation>
    <scope>NUCLEOTIDE SEQUENCE</scope>
    <source>
        <tissue evidence="1">Leaf</tissue>
    </source>
</reference>
<gene>
    <name evidence="1" type="ORF">MUK42_07808</name>
</gene>
<organism evidence="1 2">
    <name type="scientific">Musa troglodytarum</name>
    <name type="common">fe'i banana</name>
    <dbReference type="NCBI Taxonomy" id="320322"/>
    <lineage>
        <taxon>Eukaryota</taxon>
        <taxon>Viridiplantae</taxon>
        <taxon>Streptophyta</taxon>
        <taxon>Embryophyta</taxon>
        <taxon>Tracheophyta</taxon>
        <taxon>Spermatophyta</taxon>
        <taxon>Magnoliopsida</taxon>
        <taxon>Liliopsida</taxon>
        <taxon>Zingiberales</taxon>
        <taxon>Musaceae</taxon>
        <taxon>Musa</taxon>
    </lineage>
</organism>
<evidence type="ECO:0000313" key="1">
    <source>
        <dbReference type="EMBL" id="URD73467.1"/>
    </source>
</evidence>
<dbReference type="AlphaFoldDB" id="A0A9E7EBJ3"/>
<dbReference type="EMBL" id="CP097502">
    <property type="protein sequence ID" value="URD73467.1"/>
    <property type="molecule type" value="Genomic_DNA"/>
</dbReference>
<proteinExistence type="predicted"/>
<keyword evidence="2" id="KW-1185">Reference proteome</keyword>
<protein>
    <submittedName>
        <fullName evidence="1">Uncharacterized protein</fullName>
    </submittedName>
</protein>